<keyword evidence="5" id="KW-0677">Repeat</keyword>
<keyword evidence="7" id="KW-0496">Mitochondrion</keyword>
<dbReference type="PRINTS" id="PR00926">
    <property type="entry name" value="MITOCARRIER"/>
</dbReference>
<dbReference type="InterPro" id="IPR002167">
    <property type="entry name" value="GDC-like"/>
</dbReference>
<evidence type="ECO:0000256" key="3">
    <source>
        <dbReference type="ARBA" id="ARBA00022448"/>
    </source>
</evidence>
<dbReference type="GO" id="GO:0005743">
    <property type="term" value="C:mitochondrial inner membrane"/>
    <property type="evidence" value="ECO:0007669"/>
    <property type="project" value="UniProtKB-SubCell"/>
</dbReference>
<dbReference type="Pfam" id="PF00153">
    <property type="entry name" value="Mito_carr"/>
    <property type="match status" value="3"/>
</dbReference>
<dbReference type="InterPro" id="IPR018108">
    <property type="entry name" value="MCP_transmembrane"/>
</dbReference>
<keyword evidence="3 10" id="KW-0813">Transport</keyword>
<accession>A0AAE0SK22</accession>
<evidence type="ECO:0000256" key="1">
    <source>
        <dbReference type="ARBA" id="ARBA00004448"/>
    </source>
</evidence>
<evidence type="ECO:0000256" key="4">
    <source>
        <dbReference type="ARBA" id="ARBA00022692"/>
    </source>
</evidence>
<comment type="subcellular location">
    <subcellularLocation>
        <location evidence="1">Mitochondrion inner membrane</location>
        <topology evidence="1">Multi-pass membrane protein</topology>
    </subcellularLocation>
</comment>
<dbReference type="AlphaFoldDB" id="A0AAE0SK22"/>
<evidence type="ECO:0000256" key="5">
    <source>
        <dbReference type="ARBA" id="ARBA00022737"/>
    </source>
</evidence>
<reference evidence="11" key="1">
    <citation type="journal article" date="2021" name="Genome Biol. Evol.">
        <title>A High-Quality Reference Genome for a Parasitic Bivalve with Doubly Uniparental Inheritance (Bivalvia: Unionida).</title>
        <authorList>
            <person name="Smith C.H."/>
        </authorList>
    </citation>
    <scope>NUCLEOTIDE SEQUENCE</scope>
    <source>
        <strain evidence="11">CHS0354</strain>
    </source>
</reference>
<comment type="caution">
    <text evidence="11">The sequence shown here is derived from an EMBL/GenBank/DDBJ whole genome shotgun (WGS) entry which is preliminary data.</text>
</comment>
<feature type="repeat" description="Solcar" evidence="9">
    <location>
        <begin position="220"/>
        <end position="307"/>
    </location>
</feature>
<dbReference type="InterPro" id="IPR002067">
    <property type="entry name" value="MCP"/>
</dbReference>
<dbReference type="PANTHER" id="PTHR24089">
    <property type="entry name" value="SOLUTE CARRIER FAMILY 25"/>
    <property type="match status" value="1"/>
</dbReference>
<evidence type="ECO:0000256" key="10">
    <source>
        <dbReference type="RuleBase" id="RU000488"/>
    </source>
</evidence>
<feature type="repeat" description="Solcar" evidence="9">
    <location>
        <begin position="106"/>
        <end position="194"/>
    </location>
</feature>
<dbReference type="EMBL" id="JAEAOA010001176">
    <property type="protein sequence ID" value="KAK3592823.1"/>
    <property type="molecule type" value="Genomic_DNA"/>
</dbReference>
<protein>
    <recommendedName>
        <fullName evidence="13">Graves disease carrier protein</fullName>
    </recommendedName>
</protein>
<keyword evidence="8 9" id="KW-0472">Membrane</keyword>
<dbReference type="PRINTS" id="PR00928">
    <property type="entry name" value="GRAVESDC"/>
</dbReference>
<feature type="repeat" description="Solcar" evidence="9">
    <location>
        <begin position="11"/>
        <end position="97"/>
    </location>
</feature>
<gene>
    <name evidence="11" type="ORF">CHS0354_019051</name>
</gene>
<reference evidence="11" key="2">
    <citation type="journal article" date="2021" name="Genome Biol. Evol.">
        <title>Developing a high-quality reference genome for a parasitic bivalve with doubly uniparental inheritance (Bivalvia: Unionida).</title>
        <authorList>
            <person name="Smith C.H."/>
        </authorList>
    </citation>
    <scope>NUCLEOTIDE SEQUENCE</scope>
    <source>
        <strain evidence="11">CHS0354</strain>
        <tissue evidence="11">Mantle</tissue>
    </source>
</reference>
<evidence type="ECO:0000313" key="12">
    <source>
        <dbReference type="Proteomes" id="UP001195483"/>
    </source>
</evidence>
<dbReference type="Gene3D" id="1.50.40.10">
    <property type="entry name" value="Mitochondrial carrier domain"/>
    <property type="match status" value="1"/>
</dbReference>
<dbReference type="Proteomes" id="UP001195483">
    <property type="component" value="Unassembled WGS sequence"/>
</dbReference>
<sequence length="316" mass="34801">MSSATHQKQLETVLKTLCAGGIAGCCAKTTVAPLDRIKILLQGHKQHFKHLGVFSSLKQVKQKEGFLGFYRGNGVQMVRIFPYASIQFFSYEQYKKIFKLLISQPHPHMDKLVSGSMAGLTAVLCTYPLDMVRARLAFQTKGEYIHDGLVGTVKSIVTLEGGPKALFRGIVPSLLGMAPYAGISFFTFESLKTFCLDTFPNNLGKPCSSNTGGLVLILPAKLLCGGLAGAVAQTLSYPLDVVRRRIQLASMLPESHKYTGSWYKILIFIYKEDGIVKGLFRGMSVNYIRAMPMVAVSFSTYEMTKQFLGLDTGVDR</sequence>
<evidence type="ECO:0000256" key="2">
    <source>
        <dbReference type="ARBA" id="ARBA00006375"/>
    </source>
</evidence>
<evidence type="ECO:0000256" key="8">
    <source>
        <dbReference type="ARBA" id="ARBA00023136"/>
    </source>
</evidence>
<dbReference type="SUPFAM" id="SSF103506">
    <property type="entry name" value="Mitochondrial carrier"/>
    <property type="match status" value="1"/>
</dbReference>
<evidence type="ECO:0000256" key="7">
    <source>
        <dbReference type="ARBA" id="ARBA00023128"/>
    </source>
</evidence>
<dbReference type="InterPro" id="IPR023395">
    <property type="entry name" value="MCP_dom_sf"/>
</dbReference>
<evidence type="ECO:0000313" key="11">
    <source>
        <dbReference type="EMBL" id="KAK3592823.1"/>
    </source>
</evidence>
<dbReference type="GO" id="GO:0055085">
    <property type="term" value="P:transmembrane transport"/>
    <property type="evidence" value="ECO:0007669"/>
    <property type="project" value="InterPro"/>
</dbReference>
<reference evidence="11" key="3">
    <citation type="submission" date="2023-05" db="EMBL/GenBank/DDBJ databases">
        <authorList>
            <person name="Smith C.H."/>
        </authorList>
    </citation>
    <scope>NUCLEOTIDE SEQUENCE</scope>
    <source>
        <strain evidence="11">CHS0354</strain>
        <tissue evidence="11">Mantle</tissue>
    </source>
</reference>
<dbReference type="PROSITE" id="PS50920">
    <property type="entry name" value="SOLCAR"/>
    <property type="match status" value="3"/>
</dbReference>
<evidence type="ECO:0008006" key="13">
    <source>
        <dbReference type="Google" id="ProtNLM"/>
    </source>
</evidence>
<keyword evidence="6" id="KW-0999">Mitochondrion inner membrane</keyword>
<evidence type="ECO:0000256" key="9">
    <source>
        <dbReference type="PROSITE-ProRule" id="PRU00282"/>
    </source>
</evidence>
<keyword evidence="12" id="KW-1185">Reference proteome</keyword>
<comment type="similarity">
    <text evidence="2 10">Belongs to the mitochondrial carrier (TC 2.A.29) family.</text>
</comment>
<keyword evidence="4 9" id="KW-0812">Transmembrane</keyword>
<organism evidence="11 12">
    <name type="scientific">Potamilus streckersoni</name>
    <dbReference type="NCBI Taxonomy" id="2493646"/>
    <lineage>
        <taxon>Eukaryota</taxon>
        <taxon>Metazoa</taxon>
        <taxon>Spiralia</taxon>
        <taxon>Lophotrochozoa</taxon>
        <taxon>Mollusca</taxon>
        <taxon>Bivalvia</taxon>
        <taxon>Autobranchia</taxon>
        <taxon>Heteroconchia</taxon>
        <taxon>Palaeoheterodonta</taxon>
        <taxon>Unionida</taxon>
        <taxon>Unionoidea</taxon>
        <taxon>Unionidae</taxon>
        <taxon>Ambleminae</taxon>
        <taxon>Lampsilini</taxon>
        <taxon>Potamilus</taxon>
    </lineage>
</organism>
<name>A0AAE0SK22_9BIVA</name>
<evidence type="ECO:0000256" key="6">
    <source>
        <dbReference type="ARBA" id="ARBA00022792"/>
    </source>
</evidence>
<proteinExistence type="inferred from homology"/>